<evidence type="ECO:0000313" key="3">
    <source>
        <dbReference type="Proteomes" id="UP000013877"/>
    </source>
</evidence>
<sequence>MVQTNDQGQCGEFSGLDNLIIIKSAGEIPQLFLRGRIMQVSQPRTGLSKLNGPRLFYFFFKLLSVFRYSLGEMSVFVKELLKIA</sequence>
<dbReference type="AlphaFoldDB" id="R2RCR4"/>
<dbReference type="Proteomes" id="UP000014158">
    <property type="component" value="Unassembled WGS sequence"/>
</dbReference>
<comment type="caution">
    <text evidence="1">The sequence shown here is derived from an EMBL/GenBank/DDBJ whole genome shotgun (WGS) entry which is preliminary data.</text>
</comment>
<keyword evidence="4" id="KW-1185">Reference proteome</keyword>
<dbReference type="EMBL" id="AJAL01000002">
    <property type="protein sequence ID" value="EOH81435.1"/>
    <property type="molecule type" value="Genomic_DNA"/>
</dbReference>
<gene>
    <name evidence="2" type="ORF">I590_01973</name>
    <name evidence="1" type="ORF">UAK_00958</name>
</gene>
<dbReference type="EMBL" id="ASWF01000002">
    <property type="protein sequence ID" value="EOT78435.1"/>
    <property type="molecule type" value="Genomic_DNA"/>
</dbReference>
<dbReference type="HOGENOM" id="CLU_2522444_0_0_9"/>
<dbReference type="Proteomes" id="UP000013877">
    <property type="component" value="Unassembled WGS sequence"/>
</dbReference>
<evidence type="ECO:0000313" key="4">
    <source>
        <dbReference type="Proteomes" id="UP000014158"/>
    </source>
</evidence>
<organism evidence="1 3">
    <name type="scientific">Enterococcus raffinosus ATCC 49464</name>
    <dbReference type="NCBI Taxonomy" id="1158602"/>
    <lineage>
        <taxon>Bacteria</taxon>
        <taxon>Bacillati</taxon>
        <taxon>Bacillota</taxon>
        <taxon>Bacilli</taxon>
        <taxon>Lactobacillales</taxon>
        <taxon>Enterococcaceae</taxon>
        <taxon>Enterococcus</taxon>
    </lineage>
</organism>
<protein>
    <submittedName>
        <fullName evidence="1">Uncharacterized protein</fullName>
    </submittedName>
</protein>
<reference evidence="1 3" key="1">
    <citation type="submission" date="2013-02" db="EMBL/GenBank/DDBJ databases">
        <title>The Genome Sequence of Enterococcus raffinosus ATCC_49464.</title>
        <authorList>
            <consortium name="The Broad Institute Genome Sequencing Platform"/>
            <consortium name="The Broad Institute Genome Sequencing Center for Infectious Disease"/>
            <person name="Earl A.M."/>
            <person name="Gilmore M.S."/>
            <person name="Lebreton F."/>
            <person name="Walker B."/>
            <person name="Young S.K."/>
            <person name="Zeng Q."/>
            <person name="Gargeya S."/>
            <person name="Fitzgerald M."/>
            <person name="Haas B."/>
            <person name="Abouelleil A."/>
            <person name="Alvarado L."/>
            <person name="Arachchi H.M."/>
            <person name="Berlin A.M."/>
            <person name="Chapman S.B."/>
            <person name="Dewar J."/>
            <person name="Goldberg J."/>
            <person name="Griggs A."/>
            <person name="Gujja S."/>
            <person name="Hansen M."/>
            <person name="Howarth C."/>
            <person name="Imamovic A."/>
            <person name="Larimer J."/>
            <person name="McCowan C."/>
            <person name="Murphy C."/>
            <person name="Neiman D."/>
            <person name="Pearson M."/>
            <person name="Priest M."/>
            <person name="Roberts A."/>
            <person name="Saif S."/>
            <person name="Shea T."/>
            <person name="Sisk P."/>
            <person name="Sykes S."/>
            <person name="Wortman J."/>
            <person name="Nusbaum C."/>
            <person name="Birren B."/>
        </authorList>
    </citation>
    <scope>NUCLEOTIDE SEQUENCE [LARGE SCALE GENOMIC DNA]</scope>
    <source>
        <strain evidence="1 3">ATCC 49464</strain>
    </source>
</reference>
<proteinExistence type="predicted"/>
<evidence type="ECO:0000313" key="1">
    <source>
        <dbReference type="EMBL" id="EOH81435.1"/>
    </source>
</evidence>
<accession>R2RCR4</accession>
<evidence type="ECO:0000313" key="2">
    <source>
        <dbReference type="EMBL" id="EOT78435.1"/>
    </source>
</evidence>
<name>R2RCR4_9ENTE</name>
<reference evidence="2 4" key="2">
    <citation type="submission" date="2013-03" db="EMBL/GenBank/DDBJ databases">
        <title>The Genome Sequence of Enterococcus raffinosus ATCC_49464 (PacBio/Illumina hybrid assembly).</title>
        <authorList>
            <consortium name="The Broad Institute Genomics Platform"/>
            <consortium name="The Broad Institute Genome Sequencing Center for Infectious Disease"/>
            <person name="Earl A."/>
            <person name="Russ C."/>
            <person name="Gilmore M."/>
            <person name="Surin D."/>
            <person name="Walker B."/>
            <person name="Young S."/>
            <person name="Zeng Q."/>
            <person name="Gargeya S."/>
            <person name="Fitzgerald M."/>
            <person name="Haas B."/>
            <person name="Abouelleil A."/>
            <person name="Allen A.W."/>
            <person name="Alvarado L."/>
            <person name="Arachchi H.M."/>
            <person name="Berlin A.M."/>
            <person name="Chapman S.B."/>
            <person name="Gainer-Dewar J."/>
            <person name="Goldberg J."/>
            <person name="Griggs A."/>
            <person name="Gujja S."/>
            <person name="Hansen M."/>
            <person name="Howarth C."/>
            <person name="Imamovic A."/>
            <person name="Ireland A."/>
            <person name="Larimer J."/>
            <person name="McCowan C."/>
            <person name="Murphy C."/>
            <person name="Pearson M."/>
            <person name="Poon T.W."/>
            <person name="Priest M."/>
            <person name="Roberts A."/>
            <person name="Saif S."/>
            <person name="Shea T."/>
            <person name="Sisk P."/>
            <person name="Sykes S."/>
            <person name="Wortman J."/>
            <person name="Nusbaum C."/>
            <person name="Birren B."/>
        </authorList>
    </citation>
    <scope>NUCLEOTIDE SEQUENCE [LARGE SCALE GENOMIC DNA]</scope>
    <source>
        <strain evidence="2 4">ATCC 49464</strain>
    </source>
</reference>